<feature type="transmembrane region" description="Helical" evidence="1">
    <location>
        <begin position="90"/>
        <end position="108"/>
    </location>
</feature>
<evidence type="ECO:0000313" key="2">
    <source>
        <dbReference type="EMBL" id="TVY11368.1"/>
    </source>
</evidence>
<keyword evidence="1" id="KW-0812">Transmembrane</keyword>
<sequence>MLLMLTTVIVFNLIVLFMQKRISKIEMYATALFALCFAIITDVVLDIKFHLYEYFEEGVQLKFLIGAIGIYPSTNIIFLNYFPYKKSIKAKTIFILACSLFATGYEWIADEYSNFFTHKGWKLWHSAITYPFLFVILLVNYRFVRYLLKASVHGIESKSANDE</sequence>
<dbReference type="Proteomes" id="UP000317036">
    <property type="component" value="Unassembled WGS sequence"/>
</dbReference>
<keyword evidence="1" id="KW-0472">Membrane</keyword>
<dbReference type="EMBL" id="VNJI01000003">
    <property type="protein sequence ID" value="TVY11368.1"/>
    <property type="molecule type" value="Genomic_DNA"/>
</dbReference>
<feature type="transmembrane region" description="Helical" evidence="1">
    <location>
        <begin position="63"/>
        <end position="83"/>
    </location>
</feature>
<proteinExistence type="predicted"/>
<dbReference type="InterPro" id="IPR048147">
    <property type="entry name" value="CBO0543-like"/>
</dbReference>
<organism evidence="2 3">
    <name type="scientific">Paenibacillus cremeus</name>
    <dbReference type="NCBI Taxonomy" id="2163881"/>
    <lineage>
        <taxon>Bacteria</taxon>
        <taxon>Bacillati</taxon>
        <taxon>Bacillota</taxon>
        <taxon>Bacilli</taxon>
        <taxon>Bacillales</taxon>
        <taxon>Paenibacillaceae</taxon>
        <taxon>Paenibacillus</taxon>
    </lineage>
</organism>
<comment type="caution">
    <text evidence="2">The sequence shown here is derived from an EMBL/GenBank/DDBJ whole genome shotgun (WGS) entry which is preliminary data.</text>
</comment>
<dbReference type="RefSeq" id="WP_144843421.1">
    <property type="nucleotide sequence ID" value="NZ_VNJI01000003.1"/>
</dbReference>
<accession>A0A559KH10</accession>
<reference evidence="2 3" key="1">
    <citation type="submission" date="2019-07" db="EMBL/GenBank/DDBJ databases">
        <authorList>
            <person name="Kim J."/>
        </authorList>
    </citation>
    <scope>NUCLEOTIDE SEQUENCE [LARGE SCALE GENOMIC DNA]</scope>
    <source>
        <strain evidence="2 3">JC52</strain>
    </source>
</reference>
<dbReference type="NCBIfam" id="NF041644">
    <property type="entry name" value="CBO0543_fam"/>
    <property type="match status" value="1"/>
</dbReference>
<protein>
    <submittedName>
        <fullName evidence="2">Uncharacterized protein</fullName>
    </submittedName>
</protein>
<dbReference type="AlphaFoldDB" id="A0A559KH10"/>
<dbReference type="OrthoDB" id="2627420at2"/>
<gene>
    <name evidence="2" type="ORF">FPZ49_03835</name>
</gene>
<keyword evidence="3" id="KW-1185">Reference proteome</keyword>
<feature type="transmembrane region" description="Helical" evidence="1">
    <location>
        <begin position="128"/>
        <end position="148"/>
    </location>
</feature>
<evidence type="ECO:0000256" key="1">
    <source>
        <dbReference type="SAM" id="Phobius"/>
    </source>
</evidence>
<evidence type="ECO:0000313" key="3">
    <source>
        <dbReference type="Proteomes" id="UP000317036"/>
    </source>
</evidence>
<feature type="transmembrane region" description="Helical" evidence="1">
    <location>
        <begin position="28"/>
        <end position="51"/>
    </location>
</feature>
<name>A0A559KH10_9BACL</name>
<keyword evidence="1" id="KW-1133">Transmembrane helix</keyword>